<accession>A0A8X7NKJ4</accession>
<feature type="compositionally biased region" description="Polar residues" evidence="2">
    <location>
        <begin position="85"/>
        <end position="98"/>
    </location>
</feature>
<feature type="compositionally biased region" description="Pro residues" evidence="2">
    <location>
        <begin position="32"/>
        <end position="43"/>
    </location>
</feature>
<keyword evidence="1" id="KW-0175">Coiled coil</keyword>
<feature type="region of interest" description="Disordered" evidence="2">
    <location>
        <begin position="1"/>
        <end position="151"/>
    </location>
</feature>
<protein>
    <submittedName>
        <fullName evidence="3">Uncharacterized protein</fullName>
    </submittedName>
</protein>
<feature type="compositionally biased region" description="Polar residues" evidence="2">
    <location>
        <begin position="1"/>
        <end position="14"/>
    </location>
</feature>
<organism evidence="3 4">
    <name type="scientific">Candida parapsilosis</name>
    <name type="common">Yeast</name>
    <dbReference type="NCBI Taxonomy" id="5480"/>
    <lineage>
        <taxon>Eukaryota</taxon>
        <taxon>Fungi</taxon>
        <taxon>Dikarya</taxon>
        <taxon>Ascomycota</taxon>
        <taxon>Saccharomycotina</taxon>
        <taxon>Pichiomycetes</taxon>
        <taxon>Debaryomycetaceae</taxon>
        <taxon>Candida/Lodderomyces clade</taxon>
        <taxon>Candida</taxon>
    </lineage>
</organism>
<feature type="compositionally biased region" description="Polar residues" evidence="2">
    <location>
        <begin position="64"/>
        <end position="77"/>
    </location>
</feature>
<dbReference type="Gene3D" id="1.20.5.50">
    <property type="match status" value="1"/>
</dbReference>
<dbReference type="EMBL" id="JABWAB010000007">
    <property type="protein sequence ID" value="KAF6047050.1"/>
    <property type="molecule type" value="Genomic_DNA"/>
</dbReference>
<sequence length="914" mass="105306">MSASSSPFRPSNTPVFIDDSLSPVKLPTRSPMKPPPPAPPAQPAQPQLAPSRVSLHGTPPIAKTSVSQLSHQFSSKPPYTEKPNKTTFLNINSAQRRSTIGPAKRSFSSSDRRKLNLKPSSTLNKLQPNASTTSPLHKKRKSANLNKIQQSAQEVESYMKLLNEEREQRLNRSIDRSSMSEPDELSSPIKRNTLHVHRTTVELDAISDDEKKKRNVVEHEDEDAILLENRDSKRTPGTVENIEFGRRDVIDTERDFGSGGNDLPNDKNLREAAAAAAAAEADHGNDNSSDSDLEVLGDNFSREPSQTLTHNQLTKLMSESKSDRFSTKTPDRMTEPQPQRPHPHHIKPSTVGNDQEDTILSPLRHDIEAVNEFQDEFQDGNELEDEPTMNFLDSPNSRSSFSLAYIEKLQSDNERKVIQLNEEIKERDLRINQLHEELAKQQEIEHKLNHTQELNDLQLRQLEHNVASLNKRNKILESSNLNFKRKLIDYKITVNEMEESNRVLTEKNDVLENKLSKLQDEHSQMQKEHIEFTLKVDDFETVKSRLVNEKQELLDKLANMEREYETRIDHLEENIKLLESSDNEMKVANSELKSQIELLKSRNEDLQKEKSNLLATNDENQELMKELDHLISTTRENYENEIGQLKAKHEKETLELSTEVRHLLNSEARNKESVTDLSRKIEVKTEQIESLELQLESQTTDFDNLKSETHHLESKLALLQNVEADKNRIESELIDLKNKYETEISDKESEIYNLTTKHSSSQNEIQQLKSTITDLKSQCDSHSQTITKQASDIFTYKTEIDKLLNAITALKQDLTNKESQVTQLHQDLESLKIDQQRDLKLQEDKLVKYLHHEYAQKHTTKMNEFKMYYEQELKNRDLTIKKLNRDGDFLSKNLEILRQKYNELLGEKAERSES</sequence>
<evidence type="ECO:0000256" key="1">
    <source>
        <dbReference type="SAM" id="Coils"/>
    </source>
</evidence>
<proteinExistence type="predicted"/>
<dbReference type="OrthoDB" id="5367584at2759"/>
<comment type="caution">
    <text evidence="3">The sequence shown here is derived from an EMBL/GenBank/DDBJ whole genome shotgun (WGS) entry which is preliminary data.</text>
</comment>
<evidence type="ECO:0000313" key="4">
    <source>
        <dbReference type="Proteomes" id="UP000590412"/>
    </source>
</evidence>
<evidence type="ECO:0000256" key="2">
    <source>
        <dbReference type="SAM" id="MobiDB-lite"/>
    </source>
</evidence>
<feature type="coiled-coil region" evidence="1">
    <location>
        <begin position="406"/>
        <end position="834"/>
    </location>
</feature>
<name>A0A8X7NKJ4_CANPA</name>
<dbReference type="Proteomes" id="UP000590412">
    <property type="component" value="Unassembled WGS sequence"/>
</dbReference>
<feature type="compositionally biased region" description="Basic and acidic residues" evidence="2">
    <location>
        <begin position="318"/>
        <end position="334"/>
    </location>
</feature>
<gene>
    <name evidence="3" type="ORF">FOB60_004586</name>
</gene>
<dbReference type="AlphaFoldDB" id="A0A8X7NKJ4"/>
<feature type="compositionally biased region" description="Polar residues" evidence="2">
    <location>
        <begin position="118"/>
        <end position="135"/>
    </location>
</feature>
<feature type="compositionally biased region" description="Polar residues" evidence="2">
    <location>
        <begin position="302"/>
        <end position="317"/>
    </location>
</feature>
<feature type="region of interest" description="Disordered" evidence="2">
    <location>
        <begin position="273"/>
        <end position="356"/>
    </location>
</feature>
<reference evidence="3" key="1">
    <citation type="submission" date="2020-03" db="EMBL/GenBank/DDBJ databases">
        <title>FDA dAtabase for Regulatory Grade micrObial Sequences (FDA-ARGOS): Supporting development and validation of Infectious Disease Dx tests.</title>
        <authorList>
            <person name="Campos J."/>
            <person name="Goldberg B."/>
            <person name="Tallon L."/>
            <person name="Sadzewicz L."/>
            <person name="Vavikolanu K."/>
            <person name="Mehta A."/>
            <person name="Aluvathingal J."/>
            <person name="Nadendla S."/>
            <person name="Nandy P."/>
            <person name="Geyer C."/>
            <person name="Yan Y."/>
            <person name="Sichtig H."/>
        </authorList>
    </citation>
    <scope>NUCLEOTIDE SEQUENCE [LARGE SCALE GENOMIC DNA]</scope>
    <source>
        <strain evidence="3">FDAARGOS_652</strain>
    </source>
</reference>
<evidence type="ECO:0000313" key="3">
    <source>
        <dbReference type="EMBL" id="KAF6047050.1"/>
    </source>
</evidence>